<dbReference type="OrthoDB" id="10014563at2759"/>
<feature type="transmembrane region" description="Helical" evidence="8">
    <location>
        <begin position="336"/>
        <end position="357"/>
    </location>
</feature>
<feature type="transmembrane region" description="Helical" evidence="8">
    <location>
        <begin position="142"/>
        <end position="164"/>
    </location>
</feature>
<feature type="transmembrane region" description="Helical" evidence="8">
    <location>
        <begin position="42"/>
        <end position="65"/>
    </location>
</feature>
<feature type="transmembrane region" description="Helical" evidence="8">
    <location>
        <begin position="465"/>
        <end position="486"/>
    </location>
</feature>
<evidence type="ECO:0000256" key="5">
    <source>
        <dbReference type="ARBA" id="ARBA00022989"/>
    </source>
</evidence>
<dbReference type="AlphaFoldDB" id="A0A9P0DEI5"/>
<evidence type="ECO:0000256" key="1">
    <source>
        <dbReference type="ARBA" id="ARBA00004141"/>
    </source>
</evidence>
<dbReference type="Proteomes" id="UP001153636">
    <property type="component" value="Chromosome 9"/>
</dbReference>
<dbReference type="InterPro" id="IPR036259">
    <property type="entry name" value="MFS_trans_sf"/>
</dbReference>
<feature type="transmembrane region" description="Helical" evidence="8">
    <location>
        <begin position="111"/>
        <end position="130"/>
    </location>
</feature>
<dbReference type="GO" id="GO:0005886">
    <property type="term" value="C:plasma membrane"/>
    <property type="evidence" value="ECO:0007669"/>
    <property type="project" value="TreeGrafter"/>
</dbReference>
<keyword evidence="3" id="KW-0813">Transport</keyword>
<feature type="region of interest" description="Disordered" evidence="7">
    <location>
        <begin position="1"/>
        <end position="23"/>
    </location>
</feature>
<organism evidence="9 10">
    <name type="scientific">Psylliodes chrysocephalus</name>
    <dbReference type="NCBI Taxonomy" id="3402493"/>
    <lineage>
        <taxon>Eukaryota</taxon>
        <taxon>Metazoa</taxon>
        <taxon>Ecdysozoa</taxon>
        <taxon>Arthropoda</taxon>
        <taxon>Hexapoda</taxon>
        <taxon>Insecta</taxon>
        <taxon>Pterygota</taxon>
        <taxon>Neoptera</taxon>
        <taxon>Endopterygota</taxon>
        <taxon>Coleoptera</taxon>
        <taxon>Polyphaga</taxon>
        <taxon>Cucujiformia</taxon>
        <taxon>Chrysomeloidea</taxon>
        <taxon>Chrysomelidae</taxon>
        <taxon>Galerucinae</taxon>
        <taxon>Alticini</taxon>
        <taxon>Psylliodes</taxon>
    </lineage>
</organism>
<evidence type="ECO:0000256" key="3">
    <source>
        <dbReference type="ARBA" id="ARBA00022448"/>
    </source>
</evidence>
<name>A0A9P0DEI5_9CUCU</name>
<dbReference type="PANTHER" id="PTHR10332:SF10">
    <property type="entry name" value="EQUILIBRATIVE NUCLEOSIDE TRANSPORTER 4"/>
    <property type="match status" value="1"/>
</dbReference>
<keyword evidence="5 8" id="KW-1133">Transmembrane helix</keyword>
<comment type="similarity">
    <text evidence="2">Belongs to the SLC29A/ENT transporter (TC 2.A.57) family.</text>
</comment>
<feature type="transmembrane region" description="Helical" evidence="8">
    <location>
        <begin position="205"/>
        <end position="223"/>
    </location>
</feature>
<evidence type="ECO:0000313" key="9">
    <source>
        <dbReference type="EMBL" id="CAH1115435.1"/>
    </source>
</evidence>
<evidence type="ECO:0000256" key="4">
    <source>
        <dbReference type="ARBA" id="ARBA00022692"/>
    </source>
</evidence>
<keyword evidence="4 8" id="KW-0812">Transmembrane</keyword>
<evidence type="ECO:0008006" key="11">
    <source>
        <dbReference type="Google" id="ProtNLM"/>
    </source>
</evidence>
<dbReference type="EMBL" id="OV651821">
    <property type="protein sequence ID" value="CAH1115435.1"/>
    <property type="molecule type" value="Genomic_DNA"/>
</dbReference>
<dbReference type="PIRSF" id="PIRSF016379">
    <property type="entry name" value="ENT"/>
    <property type="match status" value="1"/>
</dbReference>
<accession>A0A9P0DEI5</accession>
<gene>
    <name evidence="9" type="ORF">PSYICH_LOCUS15455</name>
</gene>
<evidence type="ECO:0000256" key="8">
    <source>
        <dbReference type="SAM" id="Phobius"/>
    </source>
</evidence>
<dbReference type="GO" id="GO:0005337">
    <property type="term" value="F:nucleoside transmembrane transporter activity"/>
    <property type="evidence" value="ECO:0007669"/>
    <property type="project" value="InterPro"/>
</dbReference>
<keyword evidence="6 8" id="KW-0472">Membrane</keyword>
<evidence type="ECO:0000256" key="6">
    <source>
        <dbReference type="ARBA" id="ARBA00023136"/>
    </source>
</evidence>
<evidence type="ECO:0000313" key="10">
    <source>
        <dbReference type="Proteomes" id="UP001153636"/>
    </source>
</evidence>
<evidence type="ECO:0000256" key="2">
    <source>
        <dbReference type="ARBA" id="ARBA00007965"/>
    </source>
</evidence>
<keyword evidence="10" id="KW-1185">Reference proteome</keyword>
<dbReference type="InterPro" id="IPR002259">
    <property type="entry name" value="Eqnu_transpt"/>
</dbReference>
<reference evidence="9" key="1">
    <citation type="submission" date="2022-01" db="EMBL/GenBank/DDBJ databases">
        <authorList>
            <person name="King R."/>
        </authorList>
    </citation>
    <scope>NUCLEOTIDE SEQUENCE</scope>
</reference>
<proteinExistence type="inferred from homology"/>
<dbReference type="PANTHER" id="PTHR10332">
    <property type="entry name" value="EQUILIBRATIVE NUCLEOSIDE TRANSPORTER"/>
    <property type="match status" value="1"/>
</dbReference>
<dbReference type="PRINTS" id="PR01130">
    <property type="entry name" value="DERENTRNSPRT"/>
</dbReference>
<comment type="subcellular location">
    <subcellularLocation>
        <location evidence="1">Membrane</location>
        <topology evidence="1">Multi-pass membrane protein</topology>
    </subcellularLocation>
</comment>
<dbReference type="GO" id="GO:0008504">
    <property type="term" value="F:monoamine transmembrane transporter activity"/>
    <property type="evidence" value="ECO:0007669"/>
    <property type="project" value="TreeGrafter"/>
</dbReference>
<feature type="transmembrane region" description="Helical" evidence="8">
    <location>
        <begin position="77"/>
        <end position="99"/>
    </location>
</feature>
<sequence>MSEDKADGSGYEKLERNKDEPFSRPRAETFSELSLPEDNYNLVFVSFIFGGIGFLIPYNSFIMATDYFKSRFPDSPVVFDMSLVYIVTALVTVLGNNLLVDIFSMNFRIKFGYLISFFTLTFVVTFEIYCDLALKIASSYTANLVAVAIVAIGCTIQQSSFYGYTSMLPPKYIHAVMVGESVAGVFTSVSRICTRFFIRDLRVSTITFFMISLCLLAFCCILYPRIRKSDFVQFYISLCERDKTKITLEPREDAGLVEVCDSRYGVLKIQTSPPASSNIMSFANPVYEPTDQGARPTYKVEDVLFTGRRSISENSRIGFSAFKDGLRARWNVTRKIYPYMVSIFLVYFTTLCLYPGIASEIQSCYMGYWMPMLMMIDFNCADAIGKIVTSTFYWTGSRLLKLSIARLILIPLMVLCVMPFWHRGLSSNDLLSFTYSIILGLSNGLMGSIPMIQAPAKVSRCYRELAGNMMTLFYMWGLATGSLGAYCIEKLIKPIKVHEYCRYDRVDTIKSYLPQNNTWEVTTLSTTPSIFITTILSSLATINNTDTT</sequence>
<feature type="transmembrane region" description="Helical" evidence="8">
    <location>
        <begin position="433"/>
        <end position="453"/>
    </location>
</feature>
<protein>
    <recommendedName>
        <fullName evidence="11">Equilibrative nucleoside transporter 4</fullName>
    </recommendedName>
</protein>
<evidence type="ECO:0000256" key="7">
    <source>
        <dbReference type="SAM" id="MobiDB-lite"/>
    </source>
</evidence>
<feature type="transmembrane region" description="Helical" evidence="8">
    <location>
        <begin position="369"/>
        <end position="388"/>
    </location>
</feature>
<dbReference type="Pfam" id="PF01733">
    <property type="entry name" value="Nucleoside_tran"/>
    <property type="match status" value="2"/>
</dbReference>
<feature type="transmembrane region" description="Helical" evidence="8">
    <location>
        <begin position="400"/>
        <end position="421"/>
    </location>
</feature>
<dbReference type="SUPFAM" id="SSF103473">
    <property type="entry name" value="MFS general substrate transporter"/>
    <property type="match status" value="1"/>
</dbReference>